<dbReference type="InterPro" id="IPR036460">
    <property type="entry name" value="Cu_amine_oxidase_C_sf"/>
</dbReference>
<dbReference type="Gene3D" id="2.70.98.20">
    <property type="entry name" value="Copper amine oxidase, catalytic domain"/>
    <property type="match status" value="1"/>
</dbReference>
<dbReference type="InterPro" id="IPR049947">
    <property type="entry name" value="Cu_Am_Ox_Cu-bd"/>
</dbReference>
<reference evidence="15 16" key="1">
    <citation type="submission" date="2019-02" db="EMBL/GenBank/DDBJ databases">
        <title>Deep-cultivation of Planctomycetes and their phenomic and genomic characterization uncovers novel biology.</title>
        <authorList>
            <person name="Wiegand S."/>
            <person name="Jogler M."/>
            <person name="Boedeker C."/>
            <person name="Pinto D."/>
            <person name="Vollmers J."/>
            <person name="Rivas-Marin E."/>
            <person name="Kohn T."/>
            <person name="Peeters S.H."/>
            <person name="Heuer A."/>
            <person name="Rast P."/>
            <person name="Oberbeckmann S."/>
            <person name="Bunk B."/>
            <person name="Jeske O."/>
            <person name="Meyerdierks A."/>
            <person name="Storesund J.E."/>
            <person name="Kallscheuer N."/>
            <person name="Luecker S."/>
            <person name="Lage O.M."/>
            <person name="Pohl T."/>
            <person name="Merkel B.J."/>
            <person name="Hornburger P."/>
            <person name="Mueller R.-W."/>
            <person name="Bruemmer F."/>
            <person name="Labrenz M."/>
            <person name="Spormann A.M."/>
            <person name="Op den Camp H."/>
            <person name="Overmann J."/>
            <person name="Amann R."/>
            <person name="Jetten M.S.M."/>
            <person name="Mascher T."/>
            <person name="Medema M.H."/>
            <person name="Devos D.P."/>
            <person name="Kaster A.-K."/>
            <person name="Ovreas L."/>
            <person name="Rohde M."/>
            <person name="Galperin M.Y."/>
            <person name="Jogler C."/>
        </authorList>
    </citation>
    <scope>NUCLEOTIDE SEQUENCE [LARGE SCALE GENOMIC DNA]</scope>
    <source>
        <strain evidence="15 16">ETA_A1</strain>
    </source>
</reference>
<dbReference type="Pfam" id="PF02728">
    <property type="entry name" value="Cu_amine_oxidN3"/>
    <property type="match status" value="1"/>
</dbReference>
<feature type="active site" description="Schiff-base intermediate with substrate; via topaquinone" evidence="9">
    <location>
        <position position="382"/>
    </location>
</feature>
<dbReference type="InterPro" id="IPR000269">
    <property type="entry name" value="Cu_amine_oxidase"/>
</dbReference>
<name>A0A517Y259_9BACT</name>
<dbReference type="InterPro" id="IPR015802">
    <property type="entry name" value="Cu_amine_oxidase_N3"/>
</dbReference>
<keyword evidence="5 9" id="KW-0801">TPQ</keyword>
<evidence type="ECO:0000259" key="14">
    <source>
        <dbReference type="Pfam" id="PF21994"/>
    </source>
</evidence>
<evidence type="ECO:0000256" key="9">
    <source>
        <dbReference type="PIRSR" id="PIRSR600269-50"/>
    </source>
</evidence>
<dbReference type="OrthoDB" id="9772590at2"/>
<evidence type="ECO:0000256" key="8">
    <source>
        <dbReference type="ARBA" id="ARBA00023157"/>
    </source>
</evidence>
<dbReference type="PROSITE" id="PS01165">
    <property type="entry name" value="COPPER_AMINE_OXID_2"/>
    <property type="match status" value="1"/>
</dbReference>
<keyword evidence="7 11" id="KW-0186">Copper</keyword>
<dbReference type="InterPro" id="IPR054157">
    <property type="entry name" value="AGAO-like_N2"/>
</dbReference>
<comment type="PTM">
    <text evidence="10 11">Topaquinone (TPQ) is generated by copper-dependent autoxidation of a specific tyrosyl residue.</text>
</comment>
<feature type="domain" description="AGAO-like N2" evidence="14">
    <location>
        <begin position="14"/>
        <end position="87"/>
    </location>
</feature>
<dbReference type="GO" id="GO:0005507">
    <property type="term" value="F:copper ion binding"/>
    <property type="evidence" value="ECO:0007669"/>
    <property type="project" value="InterPro"/>
</dbReference>
<dbReference type="NCBIfam" id="NF008559">
    <property type="entry name" value="PRK11504.1"/>
    <property type="match status" value="1"/>
</dbReference>
<evidence type="ECO:0000259" key="13">
    <source>
        <dbReference type="Pfam" id="PF02728"/>
    </source>
</evidence>
<dbReference type="EC" id="1.4.3.-" evidence="11"/>
<dbReference type="InterPro" id="IPR015798">
    <property type="entry name" value="Cu_amine_oxidase_C"/>
</dbReference>
<feature type="domain" description="Copper amine oxidase catalytic" evidence="12">
    <location>
        <begin position="220"/>
        <end position="623"/>
    </location>
</feature>
<gene>
    <name evidence="15" type="primary">maoI</name>
    <name evidence="15" type="ORF">ETAA1_58450</name>
</gene>
<dbReference type="SUPFAM" id="SSF49998">
    <property type="entry name" value="Amine oxidase catalytic domain"/>
    <property type="match status" value="1"/>
</dbReference>
<feature type="active site" description="Proton acceptor" evidence="9">
    <location>
        <position position="297"/>
    </location>
</feature>
<keyword evidence="6 11" id="KW-0560">Oxidoreductase</keyword>
<evidence type="ECO:0000259" key="12">
    <source>
        <dbReference type="Pfam" id="PF01179"/>
    </source>
</evidence>
<comment type="subunit">
    <text evidence="3">Homodimer.</text>
</comment>
<organism evidence="15 16">
    <name type="scientific">Urbifossiella limnaea</name>
    <dbReference type="NCBI Taxonomy" id="2528023"/>
    <lineage>
        <taxon>Bacteria</taxon>
        <taxon>Pseudomonadati</taxon>
        <taxon>Planctomycetota</taxon>
        <taxon>Planctomycetia</taxon>
        <taxon>Gemmatales</taxon>
        <taxon>Gemmataceae</taxon>
        <taxon>Urbifossiella</taxon>
    </lineage>
</organism>
<evidence type="ECO:0000256" key="11">
    <source>
        <dbReference type="RuleBase" id="RU000672"/>
    </source>
</evidence>
<proteinExistence type="inferred from homology"/>
<dbReference type="SUPFAM" id="SSF54416">
    <property type="entry name" value="Amine oxidase N-terminal region"/>
    <property type="match status" value="2"/>
</dbReference>
<evidence type="ECO:0000256" key="10">
    <source>
        <dbReference type="PIRSR" id="PIRSR600269-51"/>
    </source>
</evidence>
<evidence type="ECO:0000256" key="5">
    <source>
        <dbReference type="ARBA" id="ARBA00022772"/>
    </source>
</evidence>
<evidence type="ECO:0000256" key="3">
    <source>
        <dbReference type="ARBA" id="ARBA00011738"/>
    </source>
</evidence>
<evidence type="ECO:0000313" key="15">
    <source>
        <dbReference type="EMBL" id="QDU23837.1"/>
    </source>
</evidence>
<dbReference type="PANTHER" id="PTHR10638">
    <property type="entry name" value="COPPER AMINE OXIDASE"/>
    <property type="match status" value="1"/>
</dbReference>
<accession>A0A517Y259</accession>
<dbReference type="RefSeq" id="WP_145244053.1">
    <property type="nucleotide sequence ID" value="NZ_CP036273.1"/>
</dbReference>
<keyword evidence="8" id="KW-1015">Disulfide bond</keyword>
<feature type="domain" description="Copper amine oxidase N3-terminal" evidence="13">
    <location>
        <begin position="97"/>
        <end position="194"/>
    </location>
</feature>
<feature type="modified residue" description="2',4',5'-topaquinone" evidence="10">
    <location>
        <position position="382"/>
    </location>
</feature>
<dbReference type="PROSITE" id="PS01164">
    <property type="entry name" value="COPPER_AMINE_OXID_1"/>
    <property type="match status" value="1"/>
</dbReference>
<evidence type="ECO:0000256" key="2">
    <source>
        <dbReference type="ARBA" id="ARBA00007983"/>
    </source>
</evidence>
<dbReference type="Pfam" id="PF01179">
    <property type="entry name" value="Cu_amine_oxid"/>
    <property type="match status" value="1"/>
</dbReference>
<comment type="cofactor">
    <cofactor evidence="11">
        <name>Cu cation</name>
        <dbReference type="ChEBI" id="CHEBI:23378"/>
    </cofactor>
    <text evidence="11">Contains 1 topaquinone per subunit.</text>
</comment>
<dbReference type="GO" id="GO:0048038">
    <property type="term" value="F:quinone binding"/>
    <property type="evidence" value="ECO:0007669"/>
    <property type="project" value="InterPro"/>
</dbReference>
<dbReference type="FunFam" id="2.70.98.20:FF:000001">
    <property type="entry name" value="Amine oxidase"/>
    <property type="match status" value="1"/>
</dbReference>
<dbReference type="PANTHER" id="PTHR10638:SF41">
    <property type="entry name" value="AMINE OXIDASE"/>
    <property type="match status" value="1"/>
</dbReference>
<sequence length="641" mass="72111">MTDHARHPLEPLSAAEVQQTVRLLRTDGKVTPTTRVVSVSLKEPSKELVHGFTGREAVRREAFAVLFDNATNACHEATVCLTRSQVLAVRHVPGVQPTMTIDEQIECEHAVLASAEFKAALKAHYGVEDTRLVMVDIWSAGNYGSEEDRTRRLARPLCFLREDPTDNGYVRPIEGLRPVVDLNTMTVLRVEEHGHWPLPPGSGNYAADRVGRLRTDIKKLEITQPEGPSFEVEGHSVRWQKWRFVIGFNAREGLTLHHLRYDDDGRERSVLYRASLTEMVVPYGDPGPTQRRKNAFDVGEYGMGACANSLELGCDCLGLIRYFDAHLCDSRGKPLTIKNAVCMHEEDYGILWKHTDRRLPDAPEVRRSRRLVVSSVSTVENYEYGFFWYLYQDGSIQFEIKLTGILSLGAFPPGEKPKYGNLVAPQLYAPNHQHFFNMRLDFDLDGTANTVQQHDVVADAIDDENPFENAFHTRVTPLTSEKQARGHLNLETARTWKVVNPTVTNAVGEPVGYKLLPGDNSFPFASPNAWWRKRAGFVNHHVWVTPYHEDEKYGAGDYPNQSAGGDGLARWTERDRPIENTDVVLWYTFGHTHIPRPEDYPVMPTAYIGFVLKPNGFFARNPANDVPPSSKPSTAAGSCCH</sequence>
<evidence type="ECO:0000256" key="6">
    <source>
        <dbReference type="ARBA" id="ARBA00023002"/>
    </source>
</evidence>
<comment type="similarity">
    <text evidence="2 11">Belongs to the copper/topaquinone oxidase family.</text>
</comment>
<comment type="cofactor">
    <cofactor evidence="1">
        <name>Cu cation</name>
        <dbReference type="ChEBI" id="CHEBI:23378"/>
    </cofactor>
</comment>
<evidence type="ECO:0000313" key="16">
    <source>
        <dbReference type="Proteomes" id="UP000319576"/>
    </source>
</evidence>
<keyword evidence="4 11" id="KW-0479">Metal-binding</keyword>
<dbReference type="KEGG" id="uli:ETAA1_58450"/>
<dbReference type="Pfam" id="PF21994">
    <property type="entry name" value="AGAO-like_N2"/>
    <property type="match status" value="1"/>
</dbReference>
<keyword evidence="16" id="KW-1185">Reference proteome</keyword>
<dbReference type="GO" id="GO:0009308">
    <property type="term" value="P:amine metabolic process"/>
    <property type="evidence" value="ECO:0007669"/>
    <property type="project" value="UniProtKB-UniRule"/>
</dbReference>
<dbReference type="Proteomes" id="UP000319576">
    <property type="component" value="Chromosome"/>
</dbReference>
<dbReference type="InterPro" id="IPR049948">
    <property type="entry name" value="Cu_Am_ox_TPQ-bd"/>
</dbReference>
<dbReference type="GO" id="GO:0008131">
    <property type="term" value="F:primary methylamine oxidase activity"/>
    <property type="evidence" value="ECO:0007669"/>
    <property type="project" value="InterPro"/>
</dbReference>
<dbReference type="InterPro" id="IPR016182">
    <property type="entry name" value="Cu_amine_oxidase_N-reg"/>
</dbReference>
<evidence type="ECO:0000256" key="4">
    <source>
        <dbReference type="ARBA" id="ARBA00022723"/>
    </source>
</evidence>
<dbReference type="Gene3D" id="3.10.450.40">
    <property type="match status" value="2"/>
</dbReference>
<dbReference type="AlphaFoldDB" id="A0A517Y259"/>
<evidence type="ECO:0000256" key="1">
    <source>
        <dbReference type="ARBA" id="ARBA00001935"/>
    </source>
</evidence>
<protein>
    <recommendedName>
        <fullName evidence="11">Amine oxidase</fullName>
        <ecNumber evidence="11">1.4.3.-</ecNumber>
    </recommendedName>
</protein>
<dbReference type="EMBL" id="CP036273">
    <property type="protein sequence ID" value="QDU23837.1"/>
    <property type="molecule type" value="Genomic_DNA"/>
</dbReference>
<evidence type="ECO:0000256" key="7">
    <source>
        <dbReference type="ARBA" id="ARBA00023008"/>
    </source>
</evidence>